<comment type="caution">
    <text evidence="3">The sequence shown here is derived from an EMBL/GenBank/DDBJ whole genome shotgun (WGS) entry which is preliminary data.</text>
</comment>
<feature type="transmembrane region" description="Helical" evidence="2">
    <location>
        <begin position="196"/>
        <end position="219"/>
    </location>
</feature>
<feature type="transmembrane region" description="Helical" evidence="2">
    <location>
        <begin position="135"/>
        <end position="157"/>
    </location>
</feature>
<dbReference type="AlphaFoldDB" id="A0AAN6U5S3"/>
<feature type="transmembrane region" description="Helical" evidence="2">
    <location>
        <begin position="103"/>
        <end position="123"/>
    </location>
</feature>
<keyword evidence="2" id="KW-0472">Membrane</keyword>
<keyword evidence="2" id="KW-0812">Transmembrane</keyword>
<accession>A0AAN6U5S3</accession>
<feature type="compositionally biased region" description="Low complexity" evidence="1">
    <location>
        <begin position="389"/>
        <end position="410"/>
    </location>
</feature>
<protein>
    <submittedName>
        <fullName evidence="3">Uncharacterized protein</fullName>
    </submittedName>
</protein>
<feature type="transmembrane region" description="Helical" evidence="2">
    <location>
        <begin position="274"/>
        <end position="296"/>
    </location>
</feature>
<evidence type="ECO:0000313" key="3">
    <source>
        <dbReference type="EMBL" id="KAK4126973.1"/>
    </source>
</evidence>
<feature type="transmembrane region" description="Helical" evidence="2">
    <location>
        <begin position="43"/>
        <end position="68"/>
    </location>
</feature>
<reference evidence="3" key="2">
    <citation type="submission" date="2023-05" db="EMBL/GenBank/DDBJ databases">
        <authorList>
            <consortium name="Lawrence Berkeley National Laboratory"/>
            <person name="Steindorff A."/>
            <person name="Hensen N."/>
            <person name="Bonometti L."/>
            <person name="Westerberg I."/>
            <person name="Brannstrom I.O."/>
            <person name="Guillou S."/>
            <person name="Cros-Aarteil S."/>
            <person name="Calhoun S."/>
            <person name="Haridas S."/>
            <person name="Kuo A."/>
            <person name="Mondo S."/>
            <person name="Pangilinan J."/>
            <person name="Riley R."/>
            <person name="Labutti K."/>
            <person name="Andreopoulos B."/>
            <person name="Lipzen A."/>
            <person name="Chen C."/>
            <person name="Yanf M."/>
            <person name="Daum C."/>
            <person name="Ng V."/>
            <person name="Clum A."/>
            <person name="Ohm R."/>
            <person name="Martin F."/>
            <person name="Silar P."/>
            <person name="Natvig D."/>
            <person name="Lalanne C."/>
            <person name="Gautier V."/>
            <person name="Ament-Velasquez S.L."/>
            <person name="Kruys A."/>
            <person name="Hutchinson M.I."/>
            <person name="Powell A.J."/>
            <person name="Barry K."/>
            <person name="Miller A.N."/>
            <person name="Grigoriev I.V."/>
            <person name="Debuchy R."/>
            <person name="Gladieux P."/>
            <person name="Thoren M.H."/>
            <person name="Johannesson H."/>
        </authorList>
    </citation>
    <scope>NUCLEOTIDE SEQUENCE</scope>
    <source>
        <strain evidence="3">CBS 731.68</strain>
    </source>
</reference>
<evidence type="ECO:0000313" key="4">
    <source>
        <dbReference type="Proteomes" id="UP001302602"/>
    </source>
</evidence>
<feature type="region of interest" description="Disordered" evidence="1">
    <location>
        <begin position="389"/>
        <end position="416"/>
    </location>
</feature>
<evidence type="ECO:0000256" key="2">
    <source>
        <dbReference type="SAM" id="Phobius"/>
    </source>
</evidence>
<gene>
    <name evidence="3" type="ORF">N657DRAFT_640856</name>
</gene>
<dbReference type="RefSeq" id="XP_062650744.1">
    <property type="nucleotide sequence ID" value="XM_062792046.1"/>
</dbReference>
<keyword evidence="4" id="KW-1185">Reference proteome</keyword>
<name>A0AAN6U5S3_9PEZI</name>
<feature type="transmembrane region" description="Helical" evidence="2">
    <location>
        <begin position="231"/>
        <end position="254"/>
    </location>
</feature>
<sequence>MVYVGYIVFTLLAGLFITPLSILWFISFCLARRKHDPARVGVAWIKAVFPLWIISLSLYTVSGALNLWSTSDDAYEYLDSDALVNVQVAANHVNATAFFFANLAQICLFITYIELANGFMLCLKGDAKAAPSRRFARIAISAWGFVLFALAVSSFSVSHALGVRFRRILTDDYSTSRERSSATAAYNRDAHTLTRLLIALDILKWLTSLIMLSAASVVVHRTRNNKILRKVAVLFLVATILDFIRLIVVMAISIHQNLTPSITFGSDQEILGYIVQPLFDFVFMFVLLVLLFTLAVRKRTGLWSQPQQEWHYPTVVYVPAIPGQPMPAGAMPAQQQQQQPIPAQLQPMHMQQPNQGLPAYLQVAQQKQMMQQQQPQQQVYAYYPQPMQQPAPVYQQPDVQQQQQQAQQPQEAKPDA</sequence>
<dbReference type="EMBL" id="MU853224">
    <property type="protein sequence ID" value="KAK4126973.1"/>
    <property type="molecule type" value="Genomic_DNA"/>
</dbReference>
<proteinExistence type="predicted"/>
<feature type="transmembrane region" description="Helical" evidence="2">
    <location>
        <begin position="6"/>
        <end position="31"/>
    </location>
</feature>
<reference evidence="3" key="1">
    <citation type="journal article" date="2023" name="Mol. Phylogenet. Evol.">
        <title>Genome-scale phylogeny and comparative genomics of the fungal order Sordariales.</title>
        <authorList>
            <person name="Hensen N."/>
            <person name="Bonometti L."/>
            <person name="Westerberg I."/>
            <person name="Brannstrom I.O."/>
            <person name="Guillou S."/>
            <person name="Cros-Aarteil S."/>
            <person name="Calhoun S."/>
            <person name="Haridas S."/>
            <person name="Kuo A."/>
            <person name="Mondo S."/>
            <person name="Pangilinan J."/>
            <person name="Riley R."/>
            <person name="LaButti K."/>
            <person name="Andreopoulos B."/>
            <person name="Lipzen A."/>
            <person name="Chen C."/>
            <person name="Yan M."/>
            <person name="Daum C."/>
            <person name="Ng V."/>
            <person name="Clum A."/>
            <person name="Steindorff A."/>
            <person name="Ohm R.A."/>
            <person name="Martin F."/>
            <person name="Silar P."/>
            <person name="Natvig D.O."/>
            <person name="Lalanne C."/>
            <person name="Gautier V."/>
            <person name="Ament-Velasquez S.L."/>
            <person name="Kruys A."/>
            <person name="Hutchinson M.I."/>
            <person name="Powell A.J."/>
            <person name="Barry K."/>
            <person name="Miller A.N."/>
            <person name="Grigoriev I.V."/>
            <person name="Debuchy R."/>
            <person name="Gladieux P."/>
            <person name="Hiltunen Thoren M."/>
            <person name="Johannesson H."/>
        </authorList>
    </citation>
    <scope>NUCLEOTIDE SEQUENCE</scope>
    <source>
        <strain evidence="3">CBS 731.68</strain>
    </source>
</reference>
<keyword evidence="2" id="KW-1133">Transmembrane helix</keyword>
<organism evidence="3 4">
    <name type="scientific">Parathielavia appendiculata</name>
    <dbReference type="NCBI Taxonomy" id="2587402"/>
    <lineage>
        <taxon>Eukaryota</taxon>
        <taxon>Fungi</taxon>
        <taxon>Dikarya</taxon>
        <taxon>Ascomycota</taxon>
        <taxon>Pezizomycotina</taxon>
        <taxon>Sordariomycetes</taxon>
        <taxon>Sordariomycetidae</taxon>
        <taxon>Sordariales</taxon>
        <taxon>Chaetomiaceae</taxon>
        <taxon>Parathielavia</taxon>
    </lineage>
</organism>
<dbReference type="Proteomes" id="UP001302602">
    <property type="component" value="Unassembled WGS sequence"/>
</dbReference>
<dbReference type="GeneID" id="87828815"/>
<evidence type="ECO:0000256" key="1">
    <source>
        <dbReference type="SAM" id="MobiDB-lite"/>
    </source>
</evidence>